<name>A0A9D4RTZ6_DREPO</name>
<accession>A0A9D4RTZ6</accession>
<evidence type="ECO:0000313" key="1">
    <source>
        <dbReference type="EMBL" id="KAH3881009.1"/>
    </source>
</evidence>
<dbReference type="Proteomes" id="UP000828390">
    <property type="component" value="Unassembled WGS sequence"/>
</dbReference>
<gene>
    <name evidence="1" type="ORF">DPMN_004932</name>
</gene>
<evidence type="ECO:0000313" key="2">
    <source>
        <dbReference type="Proteomes" id="UP000828390"/>
    </source>
</evidence>
<dbReference type="EMBL" id="JAIWYP010000001">
    <property type="protein sequence ID" value="KAH3881009.1"/>
    <property type="molecule type" value="Genomic_DNA"/>
</dbReference>
<keyword evidence="2" id="KW-1185">Reference proteome</keyword>
<proteinExistence type="predicted"/>
<reference evidence="1" key="2">
    <citation type="submission" date="2020-11" db="EMBL/GenBank/DDBJ databases">
        <authorList>
            <person name="McCartney M.A."/>
            <person name="Auch B."/>
            <person name="Kono T."/>
            <person name="Mallez S."/>
            <person name="Becker A."/>
            <person name="Gohl D.M."/>
            <person name="Silverstein K.A.T."/>
            <person name="Koren S."/>
            <person name="Bechman K.B."/>
            <person name="Herman A."/>
            <person name="Abrahante J.E."/>
            <person name="Garbe J."/>
        </authorList>
    </citation>
    <scope>NUCLEOTIDE SEQUENCE</scope>
    <source>
        <strain evidence="1">Duluth1</strain>
        <tissue evidence="1">Whole animal</tissue>
    </source>
</reference>
<dbReference type="AlphaFoldDB" id="A0A9D4RTZ6"/>
<comment type="caution">
    <text evidence="1">The sequence shown here is derived from an EMBL/GenBank/DDBJ whole genome shotgun (WGS) entry which is preliminary data.</text>
</comment>
<protein>
    <submittedName>
        <fullName evidence="1">Uncharacterized protein</fullName>
    </submittedName>
</protein>
<organism evidence="1 2">
    <name type="scientific">Dreissena polymorpha</name>
    <name type="common">Zebra mussel</name>
    <name type="synonym">Mytilus polymorpha</name>
    <dbReference type="NCBI Taxonomy" id="45954"/>
    <lineage>
        <taxon>Eukaryota</taxon>
        <taxon>Metazoa</taxon>
        <taxon>Spiralia</taxon>
        <taxon>Lophotrochozoa</taxon>
        <taxon>Mollusca</taxon>
        <taxon>Bivalvia</taxon>
        <taxon>Autobranchia</taxon>
        <taxon>Heteroconchia</taxon>
        <taxon>Euheterodonta</taxon>
        <taxon>Imparidentia</taxon>
        <taxon>Neoheterodontei</taxon>
        <taxon>Myida</taxon>
        <taxon>Dreissenoidea</taxon>
        <taxon>Dreissenidae</taxon>
        <taxon>Dreissena</taxon>
    </lineage>
</organism>
<sequence length="118" mass="13614">MVEYLTLRSQFVSNNEFANYQNALFQVDQKLNKTGLFLQYETEASYHTLELSGVNNTGDEGDPYSVAIMPENAKKNRIDAILPKLSYQEVYVLLDNRLRTILDFPIDQNAVKTDDFRL</sequence>
<reference evidence="1" key="1">
    <citation type="journal article" date="2019" name="bioRxiv">
        <title>The Genome of the Zebra Mussel, Dreissena polymorpha: A Resource for Invasive Species Research.</title>
        <authorList>
            <person name="McCartney M.A."/>
            <person name="Auch B."/>
            <person name="Kono T."/>
            <person name="Mallez S."/>
            <person name="Zhang Y."/>
            <person name="Obille A."/>
            <person name="Becker A."/>
            <person name="Abrahante J.E."/>
            <person name="Garbe J."/>
            <person name="Badalamenti J.P."/>
            <person name="Herman A."/>
            <person name="Mangelson H."/>
            <person name="Liachko I."/>
            <person name="Sullivan S."/>
            <person name="Sone E.D."/>
            <person name="Koren S."/>
            <person name="Silverstein K.A.T."/>
            <person name="Beckman K.B."/>
            <person name="Gohl D.M."/>
        </authorList>
    </citation>
    <scope>NUCLEOTIDE SEQUENCE</scope>
    <source>
        <strain evidence="1">Duluth1</strain>
        <tissue evidence="1">Whole animal</tissue>
    </source>
</reference>